<dbReference type="Pfam" id="PF13207">
    <property type="entry name" value="AAA_17"/>
    <property type="match status" value="1"/>
</dbReference>
<evidence type="ECO:0000313" key="1">
    <source>
        <dbReference type="EMBL" id="MCA9376763.1"/>
    </source>
</evidence>
<dbReference type="Gene3D" id="3.40.50.300">
    <property type="entry name" value="P-loop containing nucleotide triphosphate hydrolases"/>
    <property type="match status" value="1"/>
</dbReference>
<name>A0A955I4Z9_9BACT</name>
<dbReference type="InterPro" id="IPR027417">
    <property type="entry name" value="P-loop_NTPase"/>
</dbReference>
<reference evidence="1" key="1">
    <citation type="submission" date="2020-04" db="EMBL/GenBank/DDBJ databases">
        <authorList>
            <person name="Zhang T."/>
        </authorList>
    </citation>
    <scope>NUCLEOTIDE SEQUENCE</scope>
    <source>
        <strain evidence="1">HKST-UBA17</strain>
    </source>
</reference>
<dbReference type="Proteomes" id="UP000741282">
    <property type="component" value="Unassembled WGS sequence"/>
</dbReference>
<organism evidence="1 2">
    <name type="scientific">Candidatus Dojkabacteria bacterium</name>
    <dbReference type="NCBI Taxonomy" id="2099670"/>
    <lineage>
        <taxon>Bacteria</taxon>
        <taxon>Candidatus Dojkabacteria</taxon>
    </lineage>
</organism>
<accession>A0A955I4Z9</accession>
<gene>
    <name evidence="1" type="ORF">KC685_02490</name>
</gene>
<reference evidence="1" key="2">
    <citation type="journal article" date="2021" name="Microbiome">
        <title>Successional dynamics and alternative stable states in a saline activated sludge microbial community over 9 years.</title>
        <authorList>
            <person name="Wang Y."/>
            <person name="Ye J."/>
            <person name="Ju F."/>
            <person name="Liu L."/>
            <person name="Boyd J.A."/>
            <person name="Deng Y."/>
            <person name="Parks D.H."/>
            <person name="Jiang X."/>
            <person name="Yin X."/>
            <person name="Woodcroft B.J."/>
            <person name="Tyson G.W."/>
            <person name="Hugenholtz P."/>
            <person name="Polz M.F."/>
            <person name="Zhang T."/>
        </authorList>
    </citation>
    <scope>NUCLEOTIDE SEQUENCE</scope>
    <source>
        <strain evidence="1">HKST-UBA17</strain>
    </source>
</reference>
<dbReference type="SUPFAM" id="SSF52540">
    <property type="entry name" value="P-loop containing nucleoside triphosphate hydrolases"/>
    <property type="match status" value="1"/>
</dbReference>
<dbReference type="AlphaFoldDB" id="A0A955I4Z9"/>
<evidence type="ECO:0000313" key="2">
    <source>
        <dbReference type="Proteomes" id="UP000741282"/>
    </source>
</evidence>
<sequence>MTALQLRRPRDMGLLIVVGGPGGSGSSTIAKMLARNYGLHYVYGGSFLRKYAEDYGYTDIRDFLISKEFQENREVIDQAVDSKLLRASSWHDVLIDSKVFAAVATNMQIPCTVRIWLNASLHTRVRRTLHKQGRIDLSMRLPKYSNIYKNTEISLRDRYFLDKSRYKDLYGIDYSKPEKYNDIVIDTSPLNEGQTMELLLSMIKKGGYLDPK</sequence>
<protein>
    <submittedName>
        <fullName evidence="1">AAA family ATPase</fullName>
    </submittedName>
</protein>
<comment type="caution">
    <text evidence="1">The sequence shown here is derived from an EMBL/GenBank/DDBJ whole genome shotgun (WGS) entry which is preliminary data.</text>
</comment>
<dbReference type="EMBL" id="JAGQLN010000007">
    <property type="protein sequence ID" value="MCA9376763.1"/>
    <property type="molecule type" value="Genomic_DNA"/>
</dbReference>
<proteinExistence type="predicted"/>